<sequence>MTAPSITTSSEKIEMTAPVITKSGDRENNTVTMQFILLTKYMKFEEAPKPLDERVVVKEEGERKYEGVAEEKEMVVHRSKRKEKEREGCESDGKEKKVALWWFLIGIVRRRG</sequence>
<dbReference type="Proteomes" id="UP000823775">
    <property type="component" value="Unassembled WGS sequence"/>
</dbReference>
<dbReference type="InterPro" id="IPR006917">
    <property type="entry name" value="SOUL_heme-bd"/>
</dbReference>
<evidence type="ECO:0000256" key="1">
    <source>
        <dbReference type="ARBA" id="ARBA00009817"/>
    </source>
</evidence>
<accession>A0ABS8SNT9</accession>
<proteinExistence type="inferred from homology"/>
<evidence type="ECO:0000313" key="3">
    <source>
        <dbReference type="Proteomes" id="UP000823775"/>
    </source>
</evidence>
<protein>
    <submittedName>
        <fullName evidence="2">Uncharacterized protein</fullName>
    </submittedName>
</protein>
<dbReference type="EMBL" id="JACEIK010000667">
    <property type="protein sequence ID" value="MCD7460646.1"/>
    <property type="molecule type" value="Genomic_DNA"/>
</dbReference>
<comment type="caution">
    <text evidence="2">The sequence shown here is derived from an EMBL/GenBank/DDBJ whole genome shotgun (WGS) entry which is preliminary data.</text>
</comment>
<keyword evidence="3" id="KW-1185">Reference proteome</keyword>
<dbReference type="Gene3D" id="3.20.80.10">
    <property type="entry name" value="Regulatory factor, effector binding domain"/>
    <property type="match status" value="1"/>
</dbReference>
<reference evidence="2 3" key="1">
    <citation type="journal article" date="2021" name="BMC Genomics">
        <title>Datura genome reveals duplications of psychoactive alkaloid biosynthetic genes and high mutation rate following tissue culture.</title>
        <authorList>
            <person name="Rajewski A."/>
            <person name="Carter-House D."/>
            <person name="Stajich J."/>
            <person name="Litt A."/>
        </authorList>
    </citation>
    <scope>NUCLEOTIDE SEQUENCE [LARGE SCALE GENOMIC DNA]</scope>
    <source>
        <strain evidence="2">AR-01</strain>
    </source>
</reference>
<evidence type="ECO:0000313" key="2">
    <source>
        <dbReference type="EMBL" id="MCD7460646.1"/>
    </source>
</evidence>
<gene>
    <name evidence="2" type="ORF">HAX54_044043</name>
</gene>
<dbReference type="InterPro" id="IPR011256">
    <property type="entry name" value="Reg_factor_effector_dom_sf"/>
</dbReference>
<organism evidence="2 3">
    <name type="scientific">Datura stramonium</name>
    <name type="common">Jimsonweed</name>
    <name type="synonym">Common thornapple</name>
    <dbReference type="NCBI Taxonomy" id="4076"/>
    <lineage>
        <taxon>Eukaryota</taxon>
        <taxon>Viridiplantae</taxon>
        <taxon>Streptophyta</taxon>
        <taxon>Embryophyta</taxon>
        <taxon>Tracheophyta</taxon>
        <taxon>Spermatophyta</taxon>
        <taxon>Magnoliopsida</taxon>
        <taxon>eudicotyledons</taxon>
        <taxon>Gunneridae</taxon>
        <taxon>Pentapetalae</taxon>
        <taxon>asterids</taxon>
        <taxon>lamiids</taxon>
        <taxon>Solanales</taxon>
        <taxon>Solanaceae</taxon>
        <taxon>Solanoideae</taxon>
        <taxon>Datureae</taxon>
        <taxon>Datura</taxon>
    </lineage>
</organism>
<name>A0ABS8SNT9_DATST</name>
<dbReference type="Pfam" id="PF04832">
    <property type="entry name" value="SOUL"/>
    <property type="match status" value="1"/>
</dbReference>
<dbReference type="SUPFAM" id="SSF55136">
    <property type="entry name" value="Probable bacterial effector-binding domain"/>
    <property type="match status" value="1"/>
</dbReference>
<comment type="similarity">
    <text evidence="1">Belongs to the HEBP family.</text>
</comment>